<dbReference type="InterPro" id="IPR001387">
    <property type="entry name" value="Cro/C1-type_HTH"/>
</dbReference>
<dbReference type="InterPro" id="IPR015927">
    <property type="entry name" value="Peptidase_S24_S26A/B/C"/>
</dbReference>
<evidence type="ECO:0000313" key="2">
    <source>
        <dbReference type="EMBL" id="SDI77436.1"/>
    </source>
</evidence>
<dbReference type="STRING" id="29435.SAMN05216588_12453"/>
<organism evidence="2 3">
    <name type="scientific">Phytopseudomonas flavescens</name>
    <dbReference type="NCBI Taxonomy" id="29435"/>
    <lineage>
        <taxon>Bacteria</taxon>
        <taxon>Pseudomonadati</taxon>
        <taxon>Pseudomonadota</taxon>
        <taxon>Gammaproteobacteria</taxon>
        <taxon>Pseudomonadales</taxon>
        <taxon>Pseudomonadaceae</taxon>
        <taxon>Phytopseudomonas</taxon>
    </lineage>
</organism>
<dbReference type="RefSeq" id="WP_084308317.1">
    <property type="nucleotide sequence ID" value="NZ_FNDG01000024.1"/>
</dbReference>
<dbReference type="GO" id="GO:0003677">
    <property type="term" value="F:DNA binding"/>
    <property type="evidence" value="ECO:0007669"/>
    <property type="project" value="InterPro"/>
</dbReference>
<dbReference type="InterPro" id="IPR050077">
    <property type="entry name" value="LexA_repressor"/>
</dbReference>
<reference evidence="2 3" key="1">
    <citation type="submission" date="2016-10" db="EMBL/GenBank/DDBJ databases">
        <authorList>
            <person name="de Groot N.N."/>
        </authorList>
    </citation>
    <scope>NUCLEOTIDE SEQUENCE [LARGE SCALE GENOMIC DNA]</scope>
    <source>
        <strain evidence="2 3">LMG 18387</strain>
    </source>
</reference>
<evidence type="ECO:0000259" key="1">
    <source>
        <dbReference type="Pfam" id="PF00717"/>
    </source>
</evidence>
<dbReference type="AlphaFoldDB" id="A0A1G8NBG6"/>
<name>A0A1G8NBG6_9GAMM</name>
<accession>A0A1G8NBG6</accession>
<feature type="domain" description="Peptidase S24/S26A/S26B/S26C" evidence="1">
    <location>
        <begin position="106"/>
        <end position="228"/>
    </location>
</feature>
<dbReference type="EMBL" id="FNDG01000024">
    <property type="protein sequence ID" value="SDI77436.1"/>
    <property type="molecule type" value="Genomic_DNA"/>
</dbReference>
<dbReference type="SUPFAM" id="SSF51306">
    <property type="entry name" value="LexA/Signal peptidase"/>
    <property type="match status" value="1"/>
</dbReference>
<dbReference type="Gene3D" id="1.10.260.40">
    <property type="entry name" value="lambda repressor-like DNA-binding domains"/>
    <property type="match status" value="1"/>
</dbReference>
<sequence>MNTQAERQKVIAGLFTKRRNELKLSQGEVASRVRALLGGVAFTQQSYAAIESGKTKHSKYLTQIARVLGIPPQAIDPVGLGPDTAQETPPHYASAVVVGTAERKLPVIGSVAAGTWCEAVDNFQPGDAEEWIDAPGPVGPNAFVLRIEGFSMHSPTDPISFNDGDKVVIDPSREATPGDFVVAKLTSSNSVTFKRLRQEDGMWFLEALNPDWKPRYIQVTEEWQICGRGMWKVQQL</sequence>
<dbReference type="PANTHER" id="PTHR33516:SF2">
    <property type="entry name" value="LEXA REPRESSOR-RELATED"/>
    <property type="match status" value="1"/>
</dbReference>
<dbReference type="Pfam" id="PF00717">
    <property type="entry name" value="Peptidase_S24"/>
    <property type="match status" value="1"/>
</dbReference>
<dbReference type="PANTHER" id="PTHR33516">
    <property type="entry name" value="LEXA REPRESSOR"/>
    <property type="match status" value="1"/>
</dbReference>
<gene>
    <name evidence="2" type="ORF">SAMN05216588_12453</name>
</gene>
<dbReference type="InterPro" id="IPR036286">
    <property type="entry name" value="LexA/Signal_pep-like_sf"/>
</dbReference>
<dbReference type="CDD" id="cd06529">
    <property type="entry name" value="S24_LexA-like"/>
    <property type="match status" value="1"/>
</dbReference>
<dbReference type="Gene3D" id="2.10.109.10">
    <property type="entry name" value="Umud Fragment, subunit A"/>
    <property type="match status" value="1"/>
</dbReference>
<dbReference type="Proteomes" id="UP000198606">
    <property type="component" value="Unassembled WGS sequence"/>
</dbReference>
<dbReference type="SUPFAM" id="SSF47413">
    <property type="entry name" value="lambda repressor-like DNA-binding domains"/>
    <property type="match status" value="1"/>
</dbReference>
<dbReference type="InterPro" id="IPR039418">
    <property type="entry name" value="LexA-like"/>
</dbReference>
<dbReference type="CDD" id="cd00093">
    <property type="entry name" value="HTH_XRE"/>
    <property type="match status" value="1"/>
</dbReference>
<evidence type="ECO:0000313" key="3">
    <source>
        <dbReference type="Proteomes" id="UP000198606"/>
    </source>
</evidence>
<protein>
    <submittedName>
        <fullName evidence="2">Peptidase S24-like</fullName>
    </submittedName>
</protein>
<dbReference type="InterPro" id="IPR010982">
    <property type="entry name" value="Lambda_DNA-bd_dom_sf"/>
</dbReference>
<proteinExistence type="predicted"/>